<proteinExistence type="predicted"/>
<organism evidence="1 2">
    <name type="scientific">Trifolium pratense</name>
    <name type="common">Red clover</name>
    <dbReference type="NCBI Taxonomy" id="57577"/>
    <lineage>
        <taxon>Eukaryota</taxon>
        <taxon>Viridiplantae</taxon>
        <taxon>Streptophyta</taxon>
        <taxon>Embryophyta</taxon>
        <taxon>Tracheophyta</taxon>
        <taxon>Spermatophyta</taxon>
        <taxon>Magnoliopsida</taxon>
        <taxon>eudicotyledons</taxon>
        <taxon>Gunneridae</taxon>
        <taxon>Pentapetalae</taxon>
        <taxon>rosids</taxon>
        <taxon>fabids</taxon>
        <taxon>Fabales</taxon>
        <taxon>Fabaceae</taxon>
        <taxon>Papilionoideae</taxon>
        <taxon>50 kb inversion clade</taxon>
        <taxon>NPAAA clade</taxon>
        <taxon>Hologalegina</taxon>
        <taxon>IRL clade</taxon>
        <taxon>Trifolieae</taxon>
        <taxon>Trifolium</taxon>
    </lineage>
</organism>
<evidence type="ECO:0000313" key="2">
    <source>
        <dbReference type="Proteomes" id="UP000236291"/>
    </source>
</evidence>
<accession>A0A2K3NTJ7</accession>
<dbReference type="Proteomes" id="UP000236291">
    <property type="component" value="Unassembled WGS sequence"/>
</dbReference>
<dbReference type="AlphaFoldDB" id="A0A2K3NTJ7"/>
<reference evidence="1 2" key="1">
    <citation type="journal article" date="2014" name="Am. J. Bot.">
        <title>Genome assembly and annotation for red clover (Trifolium pratense; Fabaceae).</title>
        <authorList>
            <person name="Istvanek J."/>
            <person name="Jaros M."/>
            <person name="Krenek A."/>
            <person name="Repkova J."/>
        </authorList>
    </citation>
    <scope>NUCLEOTIDE SEQUENCE [LARGE SCALE GENOMIC DNA]</scope>
    <source>
        <strain evidence="2">cv. Tatra</strain>
        <tissue evidence="1">Young leaves</tissue>
    </source>
</reference>
<sequence>MEFDIPICSSVLAEYRDGKRMVPPRRGQIKIKIIKMIAAAFSCSSRGKGSL</sequence>
<comment type="caution">
    <text evidence="1">The sequence shown here is derived from an EMBL/GenBank/DDBJ whole genome shotgun (WGS) entry which is preliminary data.</text>
</comment>
<dbReference type="EMBL" id="ASHM01001265">
    <property type="protein sequence ID" value="PNY06355.1"/>
    <property type="molecule type" value="Genomic_DNA"/>
</dbReference>
<protein>
    <submittedName>
        <fullName evidence="1">Uncharacterized protein</fullName>
    </submittedName>
</protein>
<gene>
    <name evidence="1" type="ORF">L195_g002819</name>
</gene>
<reference evidence="1 2" key="2">
    <citation type="journal article" date="2017" name="Front. Plant Sci.">
        <title>Gene Classification and Mining of Molecular Markers Useful in Red Clover (Trifolium pratense) Breeding.</title>
        <authorList>
            <person name="Istvanek J."/>
            <person name="Dluhosova J."/>
            <person name="Dluhos P."/>
            <person name="Patkova L."/>
            <person name="Nedelnik J."/>
            <person name="Repkova J."/>
        </authorList>
    </citation>
    <scope>NUCLEOTIDE SEQUENCE [LARGE SCALE GENOMIC DNA]</scope>
    <source>
        <strain evidence="2">cv. Tatra</strain>
        <tissue evidence="1">Young leaves</tissue>
    </source>
</reference>
<evidence type="ECO:0000313" key="1">
    <source>
        <dbReference type="EMBL" id="PNY06355.1"/>
    </source>
</evidence>
<name>A0A2K3NTJ7_TRIPR</name>